<dbReference type="Proteomes" id="UP001165083">
    <property type="component" value="Unassembled WGS sequence"/>
</dbReference>
<evidence type="ECO:0000313" key="3">
    <source>
        <dbReference type="Proteomes" id="UP001165083"/>
    </source>
</evidence>
<organism evidence="2 3">
    <name type="scientific">Phytophthora lilii</name>
    <dbReference type="NCBI Taxonomy" id="2077276"/>
    <lineage>
        <taxon>Eukaryota</taxon>
        <taxon>Sar</taxon>
        <taxon>Stramenopiles</taxon>
        <taxon>Oomycota</taxon>
        <taxon>Peronosporomycetes</taxon>
        <taxon>Peronosporales</taxon>
        <taxon>Peronosporaceae</taxon>
        <taxon>Phytophthora</taxon>
    </lineage>
</organism>
<evidence type="ECO:0000259" key="1">
    <source>
        <dbReference type="PROSITE" id="PS51688"/>
    </source>
</evidence>
<protein>
    <submittedName>
        <fullName evidence="2">Unnamed protein product</fullName>
    </submittedName>
</protein>
<dbReference type="Pfam" id="PF13884">
    <property type="entry name" value="Peptidase_S74"/>
    <property type="match status" value="1"/>
</dbReference>
<accession>A0A9W6UE41</accession>
<reference evidence="2" key="1">
    <citation type="submission" date="2023-04" db="EMBL/GenBank/DDBJ databases">
        <title>Phytophthora lilii NBRC 32176.</title>
        <authorList>
            <person name="Ichikawa N."/>
            <person name="Sato H."/>
            <person name="Tonouchi N."/>
        </authorList>
    </citation>
    <scope>NUCLEOTIDE SEQUENCE</scope>
    <source>
        <strain evidence="2">NBRC 32176</strain>
    </source>
</reference>
<name>A0A9W6UE41_9STRA</name>
<proteinExistence type="predicted"/>
<sequence length="312" mass="34188">MSILLGWPSSLPVFDALTSMFEKDQSDTTFGFAMMSYKLEAEPVRPDTSLASTLHQRFFSITGSGLDFLNGSHTRMMTLTGSNTTPVQFQIQVHNGNQSTTANASWIGNITNNDLRFGVNNSTSMILTTTGRLGLGTTSPSAPLHVPGSNSFVFGAGGTTVYRLRTDSGATESALGPITYSVAGIFGGYIACTAMAMTSDRRLKRNIEACPLERIKRLYDNCEVVLYDWIESENRPGQEVGLIAQDLVSAHLTDLISVFYRDDIQEGEDPSLEPAKTQLNVDYSRIAAYNMKMIQHLLDRIEELEAKVSSLI</sequence>
<keyword evidence="3" id="KW-1185">Reference proteome</keyword>
<feature type="domain" description="Peptidase S74" evidence="1">
    <location>
        <begin position="199"/>
        <end position="308"/>
    </location>
</feature>
<comment type="caution">
    <text evidence="2">The sequence shown here is derived from an EMBL/GenBank/DDBJ whole genome shotgun (WGS) entry which is preliminary data.</text>
</comment>
<dbReference type="InterPro" id="IPR030392">
    <property type="entry name" value="S74_ICA"/>
</dbReference>
<dbReference type="AlphaFoldDB" id="A0A9W6UE41"/>
<dbReference type="EMBL" id="BSXW01000839">
    <property type="protein sequence ID" value="GMF30471.1"/>
    <property type="molecule type" value="Genomic_DNA"/>
</dbReference>
<dbReference type="PROSITE" id="PS51688">
    <property type="entry name" value="ICA"/>
    <property type="match status" value="1"/>
</dbReference>
<evidence type="ECO:0000313" key="2">
    <source>
        <dbReference type="EMBL" id="GMF30471.1"/>
    </source>
</evidence>
<gene>
    <name evidence="2" type="ORF">Plil01_001299700</name>
</gene>